<organism evidence="3 4">
    <name type="scientific">Symbiochloris irregularis</name>
    <dbReference type="NCBI Taxonomy" id="706552"/>
    <lineage>
        <taxon>Eukaryota</taxon>
        <taxon>Viridiplantae</taxon>
        <taxon>Chlorophyta</taxon>
        <taxon>core chlorophytes</taxon>
        <taxon>Trebouxiophyceae</taxon>
        <taxon>Trebouxiales</taxon>
        <taxon>Trebouxiaceae</taxon>
        <taxon>Symbiochloris</taxon>
    </lineage>
</organism>
<accession>A0AAW1NWC9</accession>
<gene>
    <name evidence="3" type="ORF">WJX73_009300</name>
</gene>
<dbReference type="CDD" id="cd00821">
    <property type="entry name" value="PH"/>
    <property type="match status" value="1"/>
</dbReference>
<dbReference type="SUPFAM" id="SSF50729">
    <property type="entry name" value="PH domain-like"/>
    <property type="match status" value="1"/>
</dbReference>
<comment type="caution">
    <text evidence="3">The sequence shown here is derived from an EMBL/GenBank/DDBJ whole genome shotgun (WGS) entry which is preliminary data.</text>
</comment>
<evidence type="ECO:0000259" key="2">
    <source>
        <dbReference type="SMART" id="SM00233"/>
    </source>
</evidence>
<feature type="region of interest" description="Disordered" evidence="1">
    <location>
        <begin position="1"/>
        <end position="95"/>
    </location>
</feature>
<evidence type="ECO:0000313" key="4">
    <source>
        <dbReference type="Proteomes" id="UP001465755"/>
    </source>
</evidence>
<evidence type="ECO:0000313" key="3">
    <source>
        <dbReference type="EMBL" id="KAK9795234.1"/>
    </source>
</evidence>
<dbReference type="Proteomes" id="UP001465755">
    <property type="component" value="Unassembled WGS sequence"/>
</dbReference>
<evidence type="ECO:0000256" key="1">
    <source>
        <dbReference type="SAM" id="MobiDB-lite"/>
    </source>
</evidence>
<feature type="region of interest" description="Disordered" evidence="1">
    <location>
        <begin position="154"/>
        <end position="176"/>
    </location>
</feature>
<dbReference type="EMBL" id="JALJOQ010000130">
    <property type="protein sequence ID" value="KAK9795234.1"/>
    <property type="molecule type" value="Genomic_DNA"/>
</dbReference>
<feature type="domain" description="PH" evidence="2">
    <location>
        <begin position="474"/>
        <end position="576"/>
    </location>
</feature>
<protein>
    <recommendedName>
        <fullName evidence="2">PH domain-containing protein</fullName>
    </recommendedName>
</protein>
<dbReference type="Gene3D" id="1.20.1270.60">
    <property type="entry name" value="Arfaptin homology (AH) domain/BAR domain"/>
    <property type="match status" value="1"/>
</dbReference>
<proteinExistence type="predicted"/>
<reference evidence="3 4" key="1">
    <citation type="journal article" date="2024" name="Nat. Commun.">
        <title>Phylogenomics reveals the evolutionary origins of lichenization in chlorophyte algae.</title>
        <authorList>
            <person name="Puginier C."/>
            <person name="Libourel C."/>
            <person name="Otte J."/>
            <person name="Skaloud P."/>
            <person name="Haon M."/>
            <person name="Grisel S."/>
            <person name="Petersen M."/>
            <person name="Berrin J.G."/>
            <person name="Delaux P.M."/>
            <person name="Dal Grande F."/>
            <person name="Keller J."/>
        </authorList>
    </citation>
    <scope>NUCLEOTIDE SEQUENCE [LARGE SCALE GENOMIC DNA]</scope>
    <source>
        <strain evidence="3 4">SAG 2036</strain>
    </source>
</reference>
<dbReference type="InterPro" id="IPR027267">
    <property type="entry name" value="AH/BAR_dom_sf"/>
</dbReference>
<keyword evidence="4" id="KW-1185">Reference proteome</keyword>
<dbReference type="AlphaFoldDB" id="A0AAW1NWC9"/>
<dbReference type="InterPro" id="IPR001849">
    <property type="entry name" value="PH_domain"/>
</dbReference>
<name>A0AAW1NWC9_9CHLO</name>
<sequence>MAAAQRDGLQAEANGPLEGPLQEVNGITSTDHLHSTLATGHAAANQTGRPPEPLRGDSQEELDAVGSLQQESQSRLHFEVDSPPGSGATSPIRRNSRDDFGGYLAHQFAAGARKFKSAVGMSSRTERVSFMDLAQNPRLAAKARAELDPLGFAVPGGASSNGNTHANGREGDLERQSAAVNTVVADATEESRINAELAAQLTLRMQASRRALERLLGILQAMAKAEGAYVNVMRAVSHVNLVGDCDGSAMRAAMQRFSDLPYIISEGHGAVQSSLLEVTRGVQDVVNLVRKEATGIGVESQRSTRAVTCTRHSLETTFAEHQRACRAADALAALHHSTHTPPAGKAAAAAALMDPWLTEARCVTAQAALASAQQAERALLTGSLSRVRTLEARRADVMRVTIDAFLNTYSGGLVPLTAQAPALESLAGQVSAEDDLAELLASATAAQQTVQTLAQRQAAALEDVTQELLASPEILRQGEMWQWATGEGKWRERHCVLTRAGFLHCLASMGESLPVDSVALAQAAFITGDAPEFQLIETLAARVAVFSRERVLRYKAPCVEDCCEWAISLREGIAAARGP</sequence>
<dbReference type="SMART" id="SM00233">
    <property type="entry name" value="PH"/>
    <property type="match status" value="1"/>
</dbReference>